<protein>
    <submittedName>
        <fullName evidence="1">Uncharacterized protein</fullName>
    </submittedName>
</protein>
<gene>
    <name evidence="1" type="ORF">pC5.7d_643</name>
</gene>
<keyword evidence="1" id="KW-0614">Plasmid</keyword>
<dbReference type="EMBL" id="MK318970">
    <property type="protein sequence ID" value="QCO89360.1"/>
    <property type="molecule type" value="Genomic_DNA"/>
</dbReference>
<name>A0A7S4ZV74_RHIRH</name>
<reference evidence="1" key="1">
    <citation type="submission" date="2018-12" db="EMBL/GenBank/DDBJ databases">
        <title>Three Rhizobium rhizogenes strains isolated from the same crown gall tumor carry diverse plasmids.</title>
        <authorList>
            <person name="Pulawska J."/>
            <person name="Kuzmanovic N."/>
        </authorList>
    </citation>
    <scope>NUCLEOTIDE SEQUENCE</scope>
    <source>
        <strain evidence="1">C5.7</strain>
        <plasmid evidence="1">pC5.7d</plasmid>
    </source>
</reference>
<organism evidence="1">
    <name type="scientific">Rhizobium rhizogenes</name>
    <name type="common">Agrobacterium rhizogenes</name>
    <dbReference type="NCBI Taxonomy" id="359"/>
    <lineage>
        <taxon>Bacteria</taxon>
        <taxon>Pseudomonadati</taxon>
        <taxon>Pseudomonadota</taxon>
        <taxon>Alphaproteobacteria</taxon>
        <taxon>Hyphomicrobiales</taxon>
        <taxon>Rhizobiaceae</taxon>
        <taxon>Rhizobium/Agrobacterium group</taxon>
        <taxon>Rhizobium</taxon>
    </lineage>
</organism>
<proteinExistence type="predicted"/>
<accession>A0A7S4ZV74</accession>
<sequence>MSSGLHRGRLRSLENSLEANHSDNKQINLKHIPLPLLILEQFLPRSNSVNRRGY</sequence>
<dbReference type="AlphaFoldDB" id="A0A7S4ZV74"/>
<geneLocation type="plasmid" evidence="1">
    <name>pC5.7d</name>
</geneLocation>
<evidence type="ECO:0000313" key="1">
    <source>
        <dbReference type="EMBL" id="QCO89360.1"/>
    </source>
</evidence>